<keyword evidence="3" id="KW-1185">Reference proteome</keyword>
<comment type="function">
    <text evidence="1">Toxic component of a type II toxin-antitoxin (TA) system.</text>
</comment>
<dbReference type="GO" id="GO:0003677">
    <property type="term" value="F:DNA binding"/>
    <property type="evidence" value="ECO:0007669"/>
    <property type="project" value="InterPro"/>
</dbReference>
<dbReference type="InterPro" id="IPR011067">
    <property type="entry name" value="Plasmid_toxin/cell-grow_inhib"/>
</dbReference>
<keyword evidence="1" id="KW-0255">Endonuclease</keyword>
<dbReference type="Pfam" id="PF02452">
    <property type="entry name" value="PemK_toxin"/>
    <property type="match status" value="1"/>
</dbReference>
<evidence type="ECO:0000313" key="3">
    <source>
        <dbReference type="Proteomes" id="UP000281985"/>
    </source>
</evidence>
<reference evidence="2 3" key="1">
    <citation type="submission" date="2018-10" db="EMBL/GenBank/DDBJ databases">
        <title>Dokdonia luteus sp. nov., isolated from sea water.</title>
        <authorList>
            <person name="Zhou L.Y."/>
            <person name="Du Z.J."/>
        </authorList>
    </citation>
    <scope>NUCLEOTIDE SEQUENCE [LARGE SCALE GENOMIC DNA]</scope>
    <source>
        <strain evidence="2 3">SH27</strain>
    </source>
</reference>
<dbReference type="GO" id="GO:0006402">
    <property type="term" value="P:mRNA catabolic process"/>
    <property type="evidence" value="ECO:0007669"/>
    <property type="project" value="TreeGrafter"/>
</dbReference>
<dbReference type="PANTHER" id="PTHR33988">
    <property type="entry name" value="ENDORIBONUCLEASE MAZF-RELATED"/>
    <property type="match status" value="1"/>
</dbReference>
<dbReference type="EC" id="3.1.-.-" evidence="1"/>
<dbReference type="Proteomes" id="UP000281985">
    <property type="component" value="Unassembled WGS sequence"/>
</dbReference>
<evidence type="ECO:0000313" key="2">
    <source>
        <dbReference type="EMBL" id="RMB56511.1"/>
    </source>
</evidence>
<proteinExistence type="inferred from homology"/>
<evidence type="ECO:0000256" key="1">
    <source>
        <dbReference type="PIRNR" id="PIRNR033490"/>
    </source>
</evidence>
<dbReference type="Gene3D" id="2.30.30.110">
    <property type="match status" value="1"/>
</dbReference>
<gene>
    <name evidence="2" type="ORF">EAX61_13955</name>
</gene>
<dbReference type="InterPro" id="IPR003477">
    <property type="entry name" value="PemK-like"/>
</dbReference>
<dbReference type="GO" id="GO:0016787">
    <property type="term" value="F:hydrolase activity"/>
    <property type="evidence" value="ECO:0007669"/>
    <property type="project" value="UniProtKB-KW"/>
</dbReference>
<dbReference type="RefSeq" id="WP_121918323.1">
    <property type="nucleotide sequence ID" value="NZ_REFV01000016.1"/>
</dbReference>
<keyword evidence="1" id="KW-0540">Nuclease</keyword>
<accession>A0A3M0FV25</accession>
<comment type="similarity">
    <text evidence="1">Belongs to the PemK/MazF family.</text>
</comment>
<dbReference type="PANTHER" id="PTHR33988:SF2">
    <property type="entry name" value="ENDORIBONUCLEASE MAZF"/>
    <property type="match status" value="1"/>
</dbReference>
<sequence length="107" mass="12392">MELKQYSIVLVNLDPTIGSEIKKTRPCVIVSPDEINKYLRTIVVAPMTTNTKDYPTRIPVKYNKKNGMIAIDQIRTIDKSRIIKKFEHLSKPEIQQCKDIIKETFVD</sequence>
<dbReference type="GO" id="GO:0016075">
    <property type="term" value="P:rRNA catabolic process"/>
    <property type="evidence" value="ECO:0007669"/>
    <property type="project" value="TreeGrafter"/>
</dbReference>
<dbReference type="AlphaFoldDB" id="A0A3M0FV25"/>
<dbReference type="SUPFAM" id="SSF50118">
    <property type="entry name" value="Cell growth inhibitor/plasmid maintenance toxic component"/>
    <property type="match status" value="1"/>
</dbReference>
<comment type="caution">
    <text evidence="2">The sequence shown here is derived from an EMBL/GenBank/DDBJ whole genome shotgun (WGS) entry which is preliminary data.</text>
</comment>
<dbReference type="OrthoDB" id="9808744at2"/>
<dbReference type="PIRSF" id="PIRSF033490">
    <property type="entry name" value="MazF"/>
    <property type="match status" value="1"/>
</dbReference>
<keyword evidence="1" id="KW-0378">Hydrolase</keyword>
<protein>
    <recommendedName>
        <fullName evidence="1">mRNA interferase</fullName>
        <ecNumber evidence="1">3.1.-.-</ecNumber>
    </recommendedName>
</protein>
<name>A0A3M0FV25_9FLAO</name>
<dbReference type="GO" id="GO:0004521">
    <property type="term" value="F:RNA endonuclease activity"/>
    <property type="evidence" value="ECO:0007669"/>
    <property type="project" value="TreeGrafter"/>
</dbReference>
<organism evidence="2 3">
    <name type="scientific">Dokdonia sinensis</name>
    <dbReference type="NCBI Taxonomy" id="2479847"/>
    <lineage>
        <taxon>Bacteria</taxon>
        <taxon>Pseudomonadati</taxon>
        <taxon>Bacteroidota</taxon>
        <taxon>Flavobacteriia</taxon>
        <taxon>Flavobacteriales</taxon>
        <taxon>Flavobacteriaceae</taxon>
        <taxon>Dokdonia</taxon>
    </lineage>
</organism>
<dbReference type="EMBL" id="REFV01000016">
    <property type="protein sequence ID" value="RMB56511.1"/>
    <property type="molecule type" value="Genomic_DNA"/>
</dbReference>